<evidence type="ECO:0000256" key="5">
    <source>
        <dbReference type="ARBA" id="ARBA00022777"/>
    </source>
</evidence>
<feature type="domain" description="Histidine kinase" evidence="12">
    <location>
        <begin position="217"/>
        <end position="340"/>
    </location>
</feature>
<evidence type="ECO:0000256" key="6">
    <source>
        <dbReference type="ARBA" id="ARBA00022840"/>
    </source>
</evidence>
<evidence type="ECO:0000256" key="1">
    <source>
        <dbReference type="ARBA" id="ARBA00004305"/>
    </source>
</evidence>
<proteinExistence type="inferred from homology"/>
<dbReference type="GO" id="GO:0005759">
    <property type="term" value="C:mitochondrial matrix"/>
    <property type="evidence" value="ECO:0007669"/>
    <property type="project" value="UniProtKB-SubCell"/>
</dbReference>
<evidence type="ECO:0000256" key="4">
    <source>
        <dbReference type="ARBA" id="ARBA00022741"/>
    </source>
</evidence>
<evidence type="ECO:0000256" key="10">
    <source>
        <dbReference type="ARBA" id="ARBA00048201"/>
    </source>
</evidence>
<name>A0A7M4F767_CROPO</name>
<reference evidence="13" key="1">
    <citation type="submission" date="2025-08" db="UniProtKB">
        <authorList>
            <consortium name="Ensembl"/>
        </authorList>
    </citation>
    <scope>IDENTIFICATION</scope>
</reference>
<evidence type="ECO:0000256" key="3">
    <source>
        <dbReference type="ARBA" id="ARBA00022679"/>
    </source>
</evidence>
<keyword evidence="8 11" id="KW-0496">Mitochondrion</keyword>
<dbReference type="SUPFAM" id="SSF69012">
    <property type="entry name" value="alpha-ketoacid dehydrogenase kinase, N-terminal domain"/>
    <property type="match status" value="1"/>
</dbReference>
<evidence type="ECO:0000259" key="12">
    <source>
        <dbReference type="PROSITE" id="PS50109"/>
    </source>
</evidence>
<keyword evidence="6 11" id="KW-0067">ATP-binding</keyword>
<keyword evidence="5 11" id="KW-0418">Kinase</keyword>
<dbReference type="SUPFAM" id="SSF55874">
    <property type="entry name" value="ATPase domain of HSP90 chaperone/DNA topoisomerase II/histidine kinase"/>
    <property type="match status" value="1"/>
</dbReference>
<dbReference type="GO" id="GO:0004740">
    <property type="term" value="F:pyruvate dehydrogenase (acetyl-transferring) kinase activity"/>
    <property type="evidence" value="ECO:0007669"/>
    <property type="project" value="UniProtKB-EC"/>
</dbReference>
<dbReference type="Gene3D" id="3.30.565.10">
    <property type="entry name" value="Histidine kinase-like ATPase, C-terminal domain"/>
    <property type="match status" value="1"/>
</dbReference>
<dbReference type="PANTHER" id="PTHR11947:SF22">
    <property type="entry name" value="[PYRUVATE DEHYDROGENASE (ACETYL-TRANSFERRING)] KINASE ISOZYME 4, MITOCHONDRIAL"/>
    <property type="match status" value="1"/>
</dbReference>
<dbReference type="FunFam" id="1.20.140.20:FF:000001">
    <property type="entry name" value="[Pyruvate dehydrogenase (acetyl-transferring)] kinase isozyme 2, mitochondrial"/>
    <property type="match status" value="1"/>
</dbReference>
<dbReference type="PANTHER" id="PTHR11947">
    <property type="entry name" value="PYRUVATE DEHYDROGENASE KINASE"/>
    <property type="match status" value="1"/>
</dbReference>
<protein>
    <recommendedName>
        <fullName evidence="11">Protein-serine/threonine kinase</fullName>
        <ecNumber evidence="11">2.7.11.-</ecNumber>
    </recommendedName>
</protein>
<dbReference type="GO" id="GO:0010906">
    <property type="term" value="P:regulation of glucose metabolic process"/>
    <property type="evidence" value="ECO:0007669"/>
    <property type="project" value="TreeGrafter"/>
</dbReference>
<accession>A0A7M4F767</accession>
<dbReference type="EC" id="2.7.11.-" evidence="11"/>
<evidence type="ECO:0000313" key="14">
    <source>
        <dbReference type="Proteomes" id="UP000594220"/>
    </source>
</evidence>
<dbReference type="InterPro" id="IPR005467">
    <property type="entry name" value="His_kinase_dom"/>
</dbReference>
<keyword evidence="14" id="KW-1185">Reference proteome</keyword>
<dbReference type="Ensembl" id="ENSCPRT00005024001.1">
    <property type="protein sequence ID" value="ENSCPRP00005020553.1"/>
    <property type="gene ID" value="ENSCPRG00005014274.1"/>
</dbReference>
<dbReference type="AlphaFoldDB" id="A0A7M4F767"/>
<dbReference type="SMART" id="SM00387">
    <property type="entry name" value="HATPase_c"/>
    <property type="match status" value="1"/>
</dbReference>
<dbReference type="GeneTree" id="ENSGT01030000234646"/>
<dbReference type="FunFam" id="3.30.565.10:FF:000007">
    <property type="entry name" value="Mitochondrial pyruvate dehydrogenase kinase isoform 2"/>
    <property type="match status" value="1"/>
</dbReference>
<dbReference type="CDD" id="cd16929">
    <property type="entry name" value="HATPase_PDK-like"/>
    <property type="match status" value="1"/>
</dbReference>
<dbReference type="InterPro" id="IPR018955">
    <property type="entry name" value="BCDHK/PDK_N"/>
</dbReference>
<gene>
    <name evidence="13" type="primary">PDK4</name>
</gene>
<comment type="subcellular location">
    <subcellularLocation>
        <location evidence="1 11">Mitochondrion matrix</location>
    </subcellularLocation>
</comment>
<evidence type="ECO:0000256" key="11">
    <source>
        <dbReference type="RuleBase" id="RU366032"/>
    </source>
</evidence>
<dbReference type="Gene3D" id="1.20.140.20">
    <property type="entry name" value="Alpha-ketoacid/pyruvate dehydrogenase kinase, N-terminal domain"/>
    <property type="match status" value="1"/>
</dbReference>
<dbReference type="InterPro" id="IPR003594">
    <property type="entry name" value="HATPase_dom"/>
</dbReference>
<dbReference type="Pfam" id="PF10436">
    <property type="entry name" value="BCDHK_Adom3"/>
    <property type="match status" value="1"/>
</dbReference>
<comment type="similarity">
    <text evidence="2 11">Belongs to the PDK/BCKDK protein kinase family.</text>
</comment>
<keyword evidence="4 11" id="KW-0547">Nucleotide-binding</keyword>
<dbReference type="InterPro" id="IPR036784">
    <property type="entry name" value="AK/P_DHK_N_sf"/>
</dbReference>
<evidence type="ECO:0000256" key="8">
    <source>
        <dbReference type="ARBA" id="ARBA00023128"/>
    </source>
</evidence>
<organism evidence="13 14">
    <name type="scientific">Crocodylus porosus</name>
    <name type="common">Saltwater crocodile</name>
    <name type="synonym">Estuarine crocodile</name>
    <dbReference type="NCBI Taxonomy" id="8502"/>
    <lineage>
        <taxon>Eukaryota</taxon>
        <taxon>Metazoa</taxon>
        <taxon>Chordata</taxon>
        <taxon>Craniata</taxon>
        <taxon>Vertebrata</taxon>
        <taxon>Euteleostomi</taxon>
        <taxon>Archelosauria</taxon>
        <taxon>Archosauria</taxon>
        <taxon>Crocodylia</taxon>
        <taxon>Longirostres</taxon>
        <taxon>Crocodylidae</taxon>
        <taxon>Crocodylus</taxon>
    </lineage>
</organism>
<dbReference type="Pfam" id="PF02518">
    <property type="entry name" value="HATPase_c"/>
    <property type="match status" value="1"/>
</dbReference>
<dbReference type="InterPro" id="IPR039028">
    <property type="entry name" value="BCKD/PDK"/>
</dbReference>
<comment type="catalytic activity">
    <reaction evidence="10">
        <text>L-seryl-[pyruvate dehydrogenase E1 alpha subunit] + ATP = O-phospho-L-seryl-[pyruvate dehydrogenase E1 alpha subunit] + ADP + H(+)</text>
        <dbReference type="Rhea" id="RHEA:23052"/>
        <dbReference type="Rhea" id="RHEA-COMP:13689"/>
        <dbReference type="Rhea" id="RHEA-COMP:13690"/>
        <dbReference type="ChEBI" id="CHEBI:15378"/>
        <dbReference type="ChEBI" id="CHEBI:29999"/>
        <dbReference type="ChEBI" id="CHEBI:30616"/>
        <dbReference type="ChEBI" id="CHEBI:83421"/>
        <dbReference type="ChEBI" id="CHEBI:456216"/>
        <dbReference type="EC" id="2.7.11.2"/>
    </reaction>
</comment>
<dbReference type="InterPro" id="IPR036890">
    <property type="entry name" value="HATPase_C_sf"/>
</dbReference>
<comment type="subunit">
    <text evidence="9">Homodimer. Interacts with the pyruvate dehydrogenase complex subunit DLAT, and is part of the multimeric pyruvate dehydrogenase complex that contains multiple copies of pyruvate dehydrogenase (E1), dihydrolipoamide acetyltransferase (DLAT, E2) and lipoamide dehydrogenase (DLD, E3).</text>
</comment>
<evidence type="ECO:0000256" key="9">
    <source>
        <dbReference type="ARBA" id="ARBA00038845"/>
    </source>
</evidence>
<sequence>MKAARIALRSAAPLAASCPPAPREVERFARFSPSPLSMQQFLDFGLANGCERTSFAFLRQELPVRLANILKEIDLLPVQLQSTPSVNLVKSWYMRSLMDLVEFHQKSPDDHRVLSDFIDSLLTVRNRHHNVVPTMAQGIIEYKDTFKVDPVTNQNIQYFLDRFYMNRISFRMLINQHNAFESSRMLCDKYYLTSPELKLTQVNGKAPGQAIHIVYVPSHLFHMLFELFKNAMRATIEYQENRSSLSPIEVTVVLGNEDLTIKISDRGGGVPVRQVERLFSYLYSTAPRPVMDDSHSAPLAGFGYGLPISRLYAKYFQGNLNLYSISGYGIDAVIYLKALSTDSVEKLPVFNKSAYKHYQATSEADDWCVPSKEPKNLAKQSIAI</sequence>
<evidence type="ECO:0000313" key="13">
    <source>
        <dbReference type="Ensembl" id="ENSCPRP00005020553.1"/>
    </source>
</evidence>
<reference evidence="13" key="2">
    <citation type="submission" date="2025-09" db="UniProtKB">
        <authorList>
            <consortium name="Ensembl"/>
        </authorList>
    </citation>
    <scope>IDENTIFICATION</scope>
</reference>
<dbReference type="GO" id="GO:0005524">
    <property type="term" value="F:ATP binding"/>
    <property type="evidence" value="ECO:0007669"/>
    <property type="project" value="UniProtKB-UniRule"/>
</dbReference>
<evidence type="ECO:0000256" key="7">
    <source>
        <dbReference type="ARBA" id="ARBA00022946"/>
    </source>
</evidence>
<keyword evidence="7" id="KW-0809">Transit peptide</keyword>
<dbReference type="Proteomes" id="UP000594220">
    <property type="component" value="Unplaced"/>
</dbReference>
<evidence type="ECO:0000256" key="2">
    <source>
        <dbReference type="ARBA" id="ARBA00006155"/>
    </source>
</evidence>
<dbReference type="PROSITE" id="PS50109">
    <property type="entry name" value="HIS_KIN"/>
    <property type="match status" value="1"/>
</dbReference>
<keyword evidence="3 11" id="KW-0808">Transferase</keyword>